<dbReference type="Gene3D" id="3.90.1720.10">
    <property type="entry name" value="endopeptidase domain like (from Nostoc punctiforme)"/>
    <property type="match status" value="1"/>
</dbReference>
<feature type="domain" description="NlpC/P60" evidence="6">
    <location>
        <begin position="205"/>
        <end position="315"/>
    </location>
</feature>
<dbReference type="PANTHER" id="PTHR47359">
    <property type="entry name" value="PEPTIDOGLYCAN DL-ENDOPEPTIDASE CWLO"/>
    <property type="match status" value="1"/>
</dbReference>
<dbReference type="RefSeq" id="WP_317505778.1">
    <property type="nucleotide sequence ID" value="NZ_JAWLKI010000056.1"/>
</dbReference>
<keyword evidence="8" id="KW-1185">Reference proteome</keyword>
<comment type="similarity">
    <text evidence="1">Belongs to the peptidase C40 family.</text>
</comment>
<evidence type="ECO:0000256" key="4">
    <source>
        <dbReference type="ARBA" id="ARBA00022807"/>
    </source>
</evidence>
<organism evidence="7 8">
    <name type="scientific">Gordonia amicalis</name>
    <dbReference type="NCBI Taxonomy" id="89053"/>
    <lineage>
        <taxon>Bacteria</taxon>
        <taxon>Bacillati</taxon>
        <taxon>Actinomycetota</taxon>
        <taxon>Actinomycetes</taxon>
        <taxon>Mycobacteriales</taxon>
        <taxon>Gordoniaceae</taxon>
        <taxon>Gordonia</taxon>
    </lineage>
</organism>
<dbReference type="InterPro" id="IPR000064">
    <property type="entry name" value="NLP_P60_dom"/>
</dbReference>
<dbReference type="EMBL" id="JAWLKI010000056">
    <property type="protein sequence ID" value="MDV6310255.1"/>
    <property type="molecule type" value="Genomic_DNA"/>
</dbReference>
<evidence type="ECO:0000313" key="7">
    <source>
        <dbReference type="EMBL" id="MDV6310255.1"/>
    </source>
</evidence>
<accession>A0ABU4DKS4</accession>
<name>A0ABU4DKS4_9ACTN</name>
<evidence type="ECO:0000256" key="3">
    <source>
        <dbReference type="ARBA" id="ARBA00022801"/>
    </source>
</evidence>
<protein>
    <submittedName>
        <fullName evidence="7">C40 family peptidase</fullName>
    </submittedName>
</protein>
<evidence type="ECO:0000256" key="5">
    <source>
        <dbReference type="SAM" id="MobiDB-lite"/>
    </source>
</evidence>
<keyword evidence="4" id="KW-0788">Thiol protease</keyword>
<dbReference type="InterPro" id="IPR036689">
    <property type="entry name" value="ESAT-6-like_sf"/>
</dbReference>
<dbReference type="Pfam" id="PF00877">
    <property type="entry name" value="NLPC_P60"/>
    <property type="match status" value="1"/>
</dbReference>
<dbReference type="PANTHER" id="PTHR47359:SF3">
    <property type="entry name" value="NLP_P60 DOMAIN-CONTAINING PROTEIN-RELATED"/>
    <property type="match status" value="1"/>
</dbReference>
<dbReference type="SUPFAM" id="SSF140453">
    <property type="entry name" value="EsxAB dimer-like"/>
    <property type="match status" value="1"/>
</dbReference>
<comment type="caution">
    <text evidence="7">The sequence shown here is derived from an EMBL/GenBank/DDBJ whole genome shotgun (WGS) entry which is preliminary data.</text>
</comment>
<feature type="region of interest" description="Disordered" evidence="5">
    <location>
        <begin position="169"/>
        <end position="192"/>
    </location>
</feature>
<evidence type="ECO:0000259" key="6">
    <source>
        <dbReference type="PROSITE" id="PS51935"/>
    </source>
</evidence>
<feature type="non-terminal residue" evidence="7">
    <location>
        <position position="315"/>
    </location>
</feature>
<evidence type="ECO:0000256" key="1">
    <source>
        <dbReference type="ARBA" id="ARBA00007074"/>
    </source>
</evidence>
<keyword evidence="2" id="KW-0645">Protease</keyword>
<reference evidence="7 8" key="1">
    <citation type="submission" date="2023-10" db="EMBL/GenBank/DDBJ databases">
        <title>Development of a sustainable strategy for remediation of hydrocarbon-contaminated territories based on the waste exchange concept.</title>
        <authorList>
            <person name="Krivoruchko A."/>
        </authorList>
    </citation>
    <scope>NUCLEOTIDE SEQUENCE [LARGE SCALE GENOMIC DNA]</scope>
    <source>
        <strain evidence="7 8">IEGM 1266</strain>
    </source>
</reference>
<dbReference type="InterPro" id="IPR038765">
    <property type="entry name" value="Papain-like_cys_pep_sf"/>
</dbReference>
<dbReference type="SUPFAM" id="SSF54001">
    <property type="entry name" value="Cysteine proteinases"/>
    <property type="match status" value="1"/>
</dbReference>
<dbReference type="InterPro" id="IPR051794">
    <property type="entry name" value="PG_Endopeptidase_C40"/>
</dbReference>
<sequence length="315" mass="33044">MPGAELFIEPLRLLVGALGTGVLAPGNPAETIRSAASAVDAARRGSVAATEAVRPHWKGSGADAATDAAVGLQQSMGALTGDADEFARLVESAGSKVRSASTQLGALVDSLERRARAFGSELFTPAGLLTMLPVAAEHLGRGLEIVSRTRADLRSDTDAMTSLGRRIAPAAVTTAAPPGERHSESPASGRVPITLPDGSVAYAPDERAAIAVRAALSQRGVPYVWGGTTPAGFDCSGFTRWAYRQAGLELPRLAQDQDTAGFRVSRAQLQPGDLAVWSGHVAMYIGNDQMIEASCHCRCLYSRHARRDLHPSVQR</sequence>
<dbReference type="Proteomes" id="UP001185779">
    <property type="component" value="Unassembled WGS sequence"/>
</dbReference>
<keyword evidence="3" id="KW-0378">Hydrolase</keyword>
<dbReference type="PROSITE" id="PS51935">
    <property type="entry name" value="NLPC_P60"/>
    <property type="match status" value="1"/>
</dbReference>
<feature type="compositionally biased region" description="Low complexity" evidence="5">
    <location>
        <begin position="169"/>
        <end position="178"/>
    </location>
</feature>
<evidence type="ECO:0000313" key="8">
    <source>
        <dbReference type="Proteomes" id="UP001185779"/>
    </source>
</evidence>
<gene>
    <name evidence="7" type="ORF">R3P94_23650</name>
</gene>
<evidence type="ECO:0000256" key="2">
    <source>
        <dbReference type="ARBA" id="ARBA00022670"/>
    </source>
</evidence>
<proteinExistence type="inferred from homology"/>